<accession>A0A8B3CMR5</accession>
<keyword evidence="1" id="KW-0812">Transmembrane</keyword>
<evidence type="ECO:0000256" key="1">
    <source>
        <dbReference type="SAM" id="Phobius"/>
    </source>
</evidence>
<dbReference type="Pfam" id="PF14238">
    <property type="entry name" value="DUF4340"/>
    <property type="match status" value="1"/>
</dbReference>
<dbReference type="RefSeq" id="WP_118982853.1">
    <property type="nucleotide sequence ID" value="NZ_QHCS01000004.1"/>
</dbReference>
<evidence type="ECO:0000313" key="4">
    <source>
        <dbReference type="Proteomes" id="UP000266669"/>
    </source>
</evidence>
<evidence type="ECO:0000313" key="3">
    <source>
        <dbReference type="EMBL" id="RHX84949.1"/>
    </source>
</evidence>
<name>A0A8B3CMR5_9LEPT</name>
<feature type="transmembrane region" description="Helical" evidence="1">
    <location>
        <begin position="23"/>
        <end position="47"/>
    </location>
</feature>
<dbReference type="Proteomes" id="UP000266669">
    <property type="component" value="Unassembled WGS sequence"/>
</dbReference>
<proteinExistence type="predicted"/>
<organism evidence="3 4">
    <name type="scientific">Leptospira stimsonii</name>
    <dbReference type="NCBI Taxonomy" id="2202203"/>
    <lineage>
        <taxon>Bacteria</taxon>
        <taxon>Pseudomonadati</taxon>
        <taxon>Spirochaetota</taxon>
        <taxon>Spirochaetia</taxon>
        <taxon>Leptospirales</taxon>
        <taxon>Leptospiraceae</taxon>
        <taxon>Leptospira</taxon>
    </lineage>
</organism>
<evidence type="ECO:0000259" key="2">
    <source>
        <dbReference type="Pfam" id="PF14238"/>
    </source>
</evidence>
<protein>
    <recommendedName>
        <fullName evidence="2">DUF4340 domain-containing protein</fullName>
    </recommendedName>
</protein>
<keyword evidence="1" id="KW-0472">Membrane</keyword>
<dbReference type="EMBL" id="QHCS01000004">
    <property type="protein sequence ID" value="RHX84949.1"/>
    <property type="molecule type" value="Genomic_DNA"/>
</dbReference>
<gene>
    <name evidence="3" type="ORF">DLM78_16110</name>
</gene>
<sequence>MSFQSSGSFWIASVLNFFKKDKALFLFLLNLFLGTIFLLLSDPFLFFQKSYRNSEPFFPYKSSEIERIRIGRKGNETLMERKNGNWSVQIPETTARPDVKKIESLLSAVLKLRKFSKIATHSKNQDFGLNGEELKLEIQTESGEVGKLEIGVSGKQESGTFVRIPENKEIWFVEESLNPLAGRGKETFFLSNSLIPDEMEISEIHTILINLSSKTNPTIQIQQVSPGQWTIANSEQDHCWGEDCGLWVERLFKTKAERILKKPFYETVQNLSSGEKLRINIYFGKNSESAYELEWIGKTSLKEPVFRSGNDSVFYVLDPEFLNRFRERFEWKDSFPDSF</sequence>
<feature type="domain" description="DUF4340" evidence="2">
    <location>
        <begin position="98"/>
        <end position="236"/>
    </location>
</feature>
<dbReference type="InterPro" id="IPR025641">
    <property type="entry name" value="DUF4340"/>
</dbReference>
<keyword evidence="1" id="KW-1133">Transmembrane helix</keyword>
<reference evidence="4" key="1">
    <citation type="submission" date="2018-05" db="EMBL/GenBank/DDBJ databases">
        <title>Leptospira yasudae sp. nov. and Leptospira stimsonii sp. nov., two pathogenic species of the genus Leptospira isolated from environmental sources.</title>
        <authorList>
            <person name="Casanovas-Massana A."/>
            <person name="Hamond C."/>
            <person name="Santos L.A."/>
            <person name="Hacker K.P."/>
            <person name="Balassiano I."/>
            <person name="Medeiros M.A."/>
            <person name="Reis M.G."/>
            <person name="Ko A.I."/>
            <person name="Wunder E.A."/>
        </authorList>
    </citation>
    <scope>NUCLEOTIDE SEQUENCE [LARGE SCALE GENOMIC DNA]</scope>
    <source>
        <strain evidence="4">AMB6-RJ</strain>
    </source>
</reference>
<dbReference type="AlphaFoldDB" id="A0A8B3CMR5"/>
<comment type="caution">
    <text evidence="3">The sequence shown here is derived from an EMBL/GenBank/DDBJ whole genome shotgun (WGS) entry which is preliminary data.</text>
</comment>